<organism evidence="2 3">
    <name type="scientific">Meridianimarinicoccus marinus</name>
    <dbReference type="NCBI Taxonomy" id="3231483"/>
    <lineage>
        <taxon>Bacteria</taxon>
        <taxon>Pseudomonadati</taxon>
        <taxon>Pseudomonadota</taxon>
        <taxon>Alphaproteobacteria</taxon>
        <taxon>Rhodobacterales</taxon>
        <taxon>Paracoccaceae</taxon>
        <taxon>Meridianimarinicoccus</taxon>
    </lineage>
</organism>
<feature type="domain" description="Aminoglycoside phosphotransferase" evidence="1">
    <location>
        <begin position="30"/>
        <end position="246"/>
    </location>
</feature>
<protein>
    <submittedName>
        <fullName evidence="2">Phosphotransferase</fullName>
    </submittedName>
</protein>
<reference evidence="2 3" key="1">
    <citation type="submission" date="2024-07" db="EMBL/GenBank/DDBJ databases">
        <authorList>
            <person name="Kang M."/>
        </authorList>
    </citation>
    <scope>NUCLEOTIDE SEQUENCE [LARGE SCALE GENOMIC DNA]</scope>
    <source>
        <strain evidence="2 3">DFM31</strain>
    </source>
</reference>
<evidence type="ECO:0000259" key="1">
    <source>
        <dbReference type="Pfam" id="PF01636"/>
    </source>
</evidence>
<dbReference type="Pfam" id="PF01636">
    <property type="entry name" value="APH"/>
    <property type="match status" value="1"/>
</dbReference>
<dbReference type="Proteomes" id="UP001553161">
    <property type="component" value="Unassembled WGS sequence"/>
</dbReference>
<dbReference type="InterPro" id="IPR011009">
    <property type="entry name" value="Kinase-like_dom_sf"/>
</dbReference>
<proteinExistence type="predicted"/>
<dbReference type="RefSeq" id="WP_366191908.1">
    <property type="nucleotide sequence ID" value="NZ_JBFBVU010000003.1"/>
</dbReference>
<dbReference type="InterPro" id="IPR002575">
    <property type="entry name" value="Aminoglycoside_PTrfase"/>
</dbReference>
<accession>A0ABV3L3F9</accession>
<keyword evidence="3" id="KW-1185">Reference proteome</keyword>
<evidence type="ECO:0000313" key="3">
    <source>
        <dbReference type="Proteomes" id="UP001553161"/>
    </source>
</evidence>
<gene>
    <name evidence="2" type="ORF">AB0T83_04800</name>
</gene>
<sequence>MYDAVFAQDVAAAWQVDTQAPRVTSPGSGRIFEIRLTPRLSARLKFYPKAQAERVAARARWQEALADTGFACPWPQRTRSGDLVVHLKQAPSVAVMEQAIHGHPVQIPENRDAALATYGDLAALLADFHLSAESIDPLPFPARSNPDRNFDPNAAIAHFESKGQTEIAELLSRLSGALTKSCDESRVCLGKLELSETLEADHTLYLTDMDTAGTGDRLRDLSRLLTLEKDPDRLESVFEAICRSYESGGILLKESDKAAILYGVISECVEIFQPGACDTTLDNSTPGARILAASALLSKL</sequence>
<dbReference type="EMBL" id="JBFBVU010000003">
    <property type="protein sequence ID" value="MEV8466104.1"/>
    <property type="molecule type" value="Genomic_DNA"/>
</dbReference>
<evidence type="ECO:0000313" key="2">
    <source>
        <dbReference type="EMBL" id="MEV8466104.1"/>
    </source>
</evidence>
<comment type="caution">
    <text evidence="2">The sequence shown here is derived from an EMBL/GenBank/DDBJ whole genome shotgun (WGS) entry which is preliminary data.</text>
</comment>
<name>A0ABV3L3F9_9RHOB</name>
<dbReference type="SUPFAM" id="SSF56112">
    <property type="entry name" value="Protein kinase-like (PK-like)"/>
    <property type="match status" value="1"/>
</dbReference>